<name>A0A4Y2MX14_ARAVE</name>
<proteinExistence type="predicted"/>
<evidence type="ECO:0000313" key="1">
    <source>
        <dbReference type="EMBL" id="GBN31102.1"/>
    </source>
</evidence>
<comment type="caution">
    <text evidence="1">The sequence shown here is derived from an EMBL/GenBank/DDBJ whole genome shotgun (WGS) entry which is preliminary data.</text>
</comment>
<accession>A0A4Y2MX14</accession>
<dbReference type="AlphaFoldDB" id="A0A4Y2MX14"/>
<gene>
    <name evidence="1" type="ORF">AVEN_48530_1</name>
</gene>
<protein>
    <submittedName>
        <fullName evidence="1">Uncharacterized protein</fullName>
    </submittedName>
</protein>
<sequence length="108" mass="12338">MSVCLSVCELDDSKTIIDTAMKFGYLQPIAQRPLRLMFLLLLSRIDEESRSNSEWERIVIWDIWELNQDLSLTPFCFSGVASASSETDFSSFVIPESMRIQEANPNGR</sequence>
<dbReference type="EMBL" id="BGPR01008033">
    <property type="protein sequence ID" value="GBN31102.1"/>
    <property type="molecule type" value="Genomic_DNA"/>
</dbReference>
<reference evidence="1 2" key="1">
    <citation type="journal article" date="2019" name="Sci. Rep.">
        <title>Orb-weaving spider Araneus ventricosus genome elucidates the spidroin gene catalogue.</title>
        <authorList>
            <person name="Kono N."/>
            <person name="Nakamura H."/>
            <person name="Ohtoshi R."/>
            <person name="Moran D.A.P."/>
            <person name="Shinohara A."/>
            <person name="Yoshida Y."/>
            <person name="Fujiwara M."/>
            <person name="Mori M."/>
            <person name="Tomita M."/>
            <person name="Arakawa K."/>
        </authorList>
    </citation>
    <scope>NUCLEOTIDE SEQUENCE [LARGE SCALE GENOMIC DNA]</scope>
</reference>
<organism evidence="1 2">
    <name type="scientific">Araneus ventricosus</name>
    <name type="common">Orbweaver spider</name>
    <name type="synonym">Epeira ventricosa</name>
    <dbReference type="NCBI Taxonomy" id="182803"/>
    <lineage>
        <taxon>Eukaryota</taxon>
        <taxon>Metazoa</taxon>
        <taxon>Ecdysozoa</taxon>
        <taxon>Arthropoda</taxon>
        <taxon>Chelicerata</taxon>
        <taxon>Arachnida</taxon>
        <taxon>Araneae</taxon>
        <taxon>Araneomorphae</taxon>
        <taxon>Entelegynae</taxon>
        <taxon>Araneoidea</taxon>
        <taxon>Araneidae</taxon>
        <taxon>Araneus</taxon>
    </lineage>
</organism>
<keyword evidence="2" id="KW-1185">Reference proteome</keyword>
<evidence type="ECO:0000313" key="2">
    <source>
        <dbReference type="Proteomes" id="UP000499080"/>
    </source>
</evidence>
<dbReference type="Proteomes" id="UP000499080">
    <property type="component" value="Unassembled WGS sequence"/>
</dbReference>